<sequence length="185" mass="21021">MCTHNHTYTYINACTFIKTHTYVYTCTHTHIYIYIYLVLAHITLVLIMQTTFRVRSRGAGTYEFTKDVTAWCAKSGVKVGLLTLFVQHTSCSLLISENADPEVQVDMKNFMSRLVPPTTDPSMKYLTHTYEGPDDMPGHIKNALLPVSISIPVTNGRPCLGTWQGIFLFEHRDQSHERKIVAHLA</sequence>
<evidence type="ECO:0000313" key="3">
    <source>
        <dbReference type="EMBL" id="KNC84115.1"/>
    </source>
</evidence>
<keyword evidence="2" id="KW-0812">Transmembrane</keyword>
<dbReference type="NCBIfam" id="TIGR00149">
    <property type="entry name" value="TIGR00149_YjbQ"/>
    <property type="match status" value="1"/>
</dbReference>
<dbReference type="RefSeq" id="XP_014158017.1">
    <property type="nucleotide sequence ID" value="XM_014302542.1"/>
</dbReference>
<dbReference type="PROSITE" id="PS01314">
    <property type="entry name" value="UPF0047"/>
    <property type="match status" value="1"/>
</dbReference>
<dbReference type="STRING" id="667725.A0A0L0G518"/>
<organism evidence="3 4">
    <name type="scientific">Sphaeroforma arctica JP610</name>
    <dbReference type="NCBI Taxonomy" id="667725"/>
    <lineage>
        <taxon>Eukaryota</taxon>
        <taxon>Ichthyosporea</taxon>
        <taxon>Ichthyophonida</taxon>
        <taxon>Sphaeroforma</taxon>
    </lineage>
</organism>
<dbReference type="eggNOG" id="KOG3267">
    <property type="taxonomic scope" value="Eukaryota"/>
</dbReference>
<accession>A0A0L0G518</accession>
<dbReference type="Gene3D" id="2.60.120.460">
    <property type="entry name" value="YjbQ-like"/>
    <property type="match status" value="1"/>
</dbReference>
<proteinExistence type="inferred from homology"/>
<feature type="transmembrane region" description="Helical" evidence="2">
    <location>
        <begin position="31"/>
        <end position="48"/>
    </location>
</feature>
<dbReference type="AlphaFoldDB" id="A0A0L0G518"/>
<keyword evidence="4" id="KW-1185">Reference proteome</keyword>
<comment type="similarity">
    <text evidence="1">Belongs to the UPF0047 family.</text>
</comment>
<dbReference type="OrthoDB" id="10255963at2759"/>
<gene>
    <name evidence="3" type="ORF">SARC_03659</name>
</gene>
<dbReference type="InterPro" id="IPR035917">
    <property type="entry name" value="YjbQ-like_sf"/>
</dbReference>
<evidence type="ECO:0008006" key="5">
    <source>
        <dbReference type="Google" id="ProtNLM"/>
    </source>
</evidence>
<evidence type="ECO:0000256" key="2">
    <source>
        <dbReference type="SAM" id="Phobius"/>
    </source>
</evidence>
<name>A0A0L0G518_9EUKA</name>
<keyword evidence="2" id="KW-0472">Membrane</keyword>
<evidence type="ECO:0000256" key="1">
    <source>
        <dbReference type="ARBA" id="ARBA00005534"/>
    </source>
</evidence>
<evidence type="ECO:0000313" key="4">
    <source>
        <dbReference type="Proteomes" id="UP000054560"/>
    </source>
</evidence>
<keyword evidence="2" id="KW-1133">Transmembrane helix</keyword>
<dbReference type="InterPro" id="IPR001602">
    <property type="entry name" value="UPF0047_YjbQ-like"/>
</dbReference>
<reference evidence="3 4" key="1">
    <citation type="submission" date="2011-02" db="EMBL/GenBank/DDBJ databases">
        <title>The Genome Sequence of Sphaeroforma arctica JP610.</title>
        <authorList>
            <consortium name="The Broad Institute Genome Sequencing Platform"/>
            <person name="Russ C."/>
            <person name="Cuomo C."/>
            <person name="Young S.K."/>
            <person name="Zeng Q."/>
            <person name="Gargeya S."/>
            <person name="Alvarado L."/>
            <person name="Berlin A."/>
            <person name="Chapman S.B."/>
            <person name="Chen Z."/>
            <person name="Freedman E."/>
            <person name="Gellesch M."/>
            <person name="Goldberg J."/>
            <person name="Griggs A."/>
            <person name="Gujja S."/>
            <person name="Heilman E."/>
            <person name="Heiman D."/>
            <person name="Howarth C."/>
            <person name="Mehta T."/>
            <person name="Neiman D."/>
            <person name="Pearson M."/>
            <person name="Roberts A."/>
            <person name="Saif S."/>
            <person name="Shea T."/>
            <person name="Shenoy N."/>
            <person name="Sisk P."/>
            <person name="Stolte C."/>
            <person name="Sykes S."/>
            <person name="White J."/>
            <person name="Yandava C."/>
            <person name="Burger G."/>
            <person name="Gray M.W."/>
            <person name="Holland P.W.H."/>
            <person name="King N."/>
            <person name="Lang F.B.F."/>
            <person name="Roger A.J."/>
            <person name="Ruiz-Trillo I."/>
            <person name="Haas B."/>
            <person name="Nusbaum C."/>
            <person name="Birren B."/>
        </authorList>
    </citation>
    <scope>NUCLEOTIDE SEQUENCE [LARGE SCALE GENOMIC DNA]</scope>
    <source>
        <strain evidence="3 4">JP610</strain>
    </source>
</reference>
<dbReference type="PANTHER" id="PTHR30615:SF8">
    <property type="entry name" value="UPF0047 PROTEIN C4A8.02C"/>
    <property type="match status" value="1"/>
</dbReference>
<dbReference type="PANTHER" id="PTHR30615">
    <property type="entry name" value="UNCHARACTERIZED PROTEIN YJBQ-RELATED"/>
    <property type="match status" value="1"/>
</dbReference>
<dbReference type="Pfam" id="PF01894">
    <property type="entry name" value="YjbQ"/>
    <property type="match status" value="1"/>
</dbReference>
<dbReference type="EMBL" id="KQ241787">
    <property type="protein sequence ID" value="KNC84115.1"/>
    <property type="molecule type" value="Genomic_DNA"/>
</dbReference>
<dbReference type="Proteomes" id="UP000054560">
    <property type="component" value="Unassembled WGS sequence"/>
</dbReference>
<dbReference type="SUPFAM" id="SSF111038">
    <property type="entry name" value="YjbQ-like"/>
    <property type="match status" value="1"/>
</dbReference>
<dbReference type="GeneID" id="25904163"/>
<protein>
    <recommendedName>
        <fullName evidence="5">Secondary thiamine-phosphate synthase enzyme</fullName>
    </recommendedName>
</protein>